<dbReference type="EMBL" id="JAJFZT010000003">
    <property type="protein sequence ID" value="MCC3272226.1"/>
    <property type="molecule type" value="Genomic_DNA"/>
</dbReference>
<dbReference type="InterPro" id="IPR010982">
    <property type="entry name" value="Lambda_DNA-bd_dom_sf"/>
</dbReference>
<sequence>MTAESAAQRNLKESQILARKIDLLLDVMVTAEGRPYEFQDIQSALAEQGVKLSRTRWHHIKTGDTTVRQPREVIAALAEFFDVNPAYLLHADGPVPERIQHELELLAAMRRAKVKEFATRTLAEVDNKTLDAIAALLDDSAKY</sequence>
<organism evidence="1 4">
    <name type="scientific">Arthrobacter zhangbolii</name>
    <dbReference type="NCBI Taxonomy" id="2886936"/>
    <lineage>
        <taxon>Bacteria</taxon>
        <taxon>Bacillati</taxon>
        <taxon>Actinomycetota</taxon>
        <taxon>Actinomycetes</taxon>
        <taxon>Micrococcales</taxon>
        <taxon>Micrococcaceae</taxon>
        <taxon>Arthrobacter</taxon>
    </lineage>
</organism>
<dbReference type="Proteomes" id="UP000829758">
    <property type="component" value="Chromosome"/>
</dbReference>
<accession>A0A9X1M6P4</accession>
<dbReference type="Proteomes" id="UP001155145">
    <property type="component" value="Unassembled WGS sequence"/>
</dbReference>
<dbReference type="EMBL" id="CP094984">
    <property type="protein sequence ID" value="UON91904.1"/>
    <property type="molecule type" value="Genomic_DNA"/>
</dbReference>
<dbReference type="RefSeq" id="WP_227928329.1">
    <property type="nucleotide sequence ID" value="NZ_CP094984.1"/>
</dbReference>
<reference evidence="1" key="1">
    <citation type="submission" date="2021-10" db="EMBL/GenBank/DDBJ databases">
        <title>Novel species in genus Arthrobacter.</title>
        <authorList>
            <person name="Liu Y."/>
        </authorList>
    </citation>
    <scope>NUCLEOTIDE SEQUENCE</scope>
    <source>
        <strain evidence="1">Zg-Y462</strain>
        <strain evidence="3">zg-Y462</strain>
    </source>
</reference>
<evidence type="ECO:0000313" key="3">
    <source>
        <dbReference type="Proteomes" id="UP000829758"/>
    </source>
</evidence>
<evidence type="ECO:0000313" key="4">
    <source>
        <dbReference type="Proteomes" id="UP001155145"/>
    </source>
</evidence>
<dbReference type="GO" id="GO:0003677">
    <property type="term" value="F:DNA binding"/>
    <property type="evidence" value="ECO:0007669"/>
    <property type="project" value="InterPro"/>
</dbReference>
<keyword evidence="3" id="KW-1185">Reference proteome</keyword>
<dbReference type="AlphaFoldDB" id="A0A9X1M6P4"/>
<gene>
    <name evidence="1" type="ORF">LJ755_05705</name>
    <name evidence="2" type="ORF">MUK71_15210</name>
</gene>
<protein>
    <submittedName>
        <fullName evidence="1">Helix-turn-helix domain-containing protein</fullName>
    </submittedName>
</protein>
<dbReference type="Gene3D" id="1.10.260.40">
    <property type="entry name" value="lambda repressor-like DNA-binding domains"/>
    <property type="match status" value="1"/>
</dbReference>
<evidence type="ECO:0000313" key="2">
    <source>
        <dbReference type="EMBL" id="UON91904.1"/>
    </source>
</evidence>
<proteinExistence type="predicted"/>
<evidence type="ECO:0000313" key="1">
    <source>
        <dbReference type="EMBL" id="MCC3272226.1"/>
    </source>
</evidence>
<name>A0A9X1M6P4_9MICC</name>